<keyword evidence="6 8" id="KW-0472">Membrane</keyword>
<evidence type="ECO:0000256" key="4">
    <source>
        <dbReference type="ARBA" id="ARBA00022692"/>
    </source>
</evidence>
<dbReference type="AlphaFoldDB" id="A0A511YIE4"/>
<dbReference type="NCBIfam" id="TIGR04056">
    <property type="entry name" value="OMP_RagA_SusC"/>
    <property type="match status" value="1"/>
</dbReference>
<feature type="domain" description="TonB-dependent receptor-like beta-barrel" evidence="11">
    <location>
        <begin position="309"/>
        <end position="803"/>
    </location>
</feature>
<dbReference type="PANTHER" id="PTHR30069">
    <property type="entry name" value="TONB-DEPENDENT OUTER MEMBRANE RECEPTOR"/>
    <property type="match status" value="1"/>
</dbReference>
<evidence type="ECO:0000259" key="12">
    <source>
        <dbReference type="Pfam" id="PF07715"/>
    </source>
</evidence>
<evidence type="ECO:0000256" key="7">
    <source>
        <dbReference type="ARBA" id="ARBA00023237"/>
    </source>
</evidence>
<dbReference type="SUPFAM" id="SSF56935">
    <property type="entry name" value="Porins"/>
    <property type="match status" value="1"/>
</dbReference>
<dbReference type="Pfam" id="PF00593">
    <property type="entry name" value="TonB_dep_Rec_b-barrel"/>
    <property type="match status" value="1"/>
</dbReference>
<name>A0A511YIE4_9FLAO</name>
<feature type="domain" description="TonB-dependent receptor plug" evidence="12">
    <location>
        <begin position="51"/>
        <end position="158"/>
    </location>
</feature>
<evidence type="ECO:0000313" key="14">
    <source>
        <dbReference type="Proteomes" id="UP000321863"/>
    </source>
</evidence>
<evidence type="ECO:0000256" key="9">
    <source>
        <dbReference type="RuleBase" id="RU003357"/>
    </source>
</evidence>
<proteinExistence type="inferred from homology"/>
<comment type="subcellular location">
    <subcellularLocation>
        <location evidence="1 8">Cell outer membrane</location>
        <topology evidence="1 8">Multi-pass membrane protein</topology>
    </subcellularLocation>
</comment>
<dbReference type="InterPro" id="IPR000531">
    <property type="entry name" value="Beta-barrel_TonB"/>
</dbReference>
<evidence type="ECO:0000256" key="1">
    <source>
        <dbReference type="ARBA" id="ARBA00004571"/>
    </source>
</evidence>
<keyword evidence="10" id="KW-0732">Signal</keyword>
<dbReference type="GO" id="GO:0009279">
    <property type="term" value="C:cell outer membrane"/>
    <property type="evidence" value="ECO:0007669"/>
    <property type="project" value="UniProtKB-SubCell"/>
</dbReference>
<dbReference type="NCBIfam" id="TIGR04057">
    <property type="entry name" value="SusC_RagA_signa"/>
    <property type="match status" value="1"/>
</dbReference>
<dbReference type="GO" id="GO:0015344">
    <property type="term" value="F:siderophore uptake transmembrane transporter activity"/>
    <property type="evidence" value="ECO:0007669"/>
    <property type="project" value="TreeGrafter"/>
</dbReference>
<dbReference type="PANTHER" id="PTHR30069:SF50">
    <property type="entry name" value="TONB-DEPENDENT RECEPTOR HI_1217-RELATED"/>
    <property type="match status" value="1"/>
</dbReference>
<accession>A0A511YIE4</accession>
<evidence type="ECO:0000256" key="6">
    <source>
        <dbReference type="ARBA" id="ARBA00023136"/>
    </source>
</evidence>
<feature type="chain" id="PRO_5021824060" evidence="10">
    <location>
        <begin position="23"/>
        <end position="939"/>
    </location>
</feature>
<dbReference type="Gene3D" id="2.40.170.20">
    <property type="entry name" value="TonB-dependent receptor, beta-barrel domain"/>
    <property type="match status" value="1"/>
</dbReference>
<dbReference type="PROSITE" id="PS52016">
    <property type="entry name" value="TONB_DEPENDENT_REC_3"/>
    <property type="match status" value="1"/>
</dbReference>
<dbReference type="RefSeq" id="WP_146939859.1">
    <property type="nucleotide sequence ID" value="NZ_BJYJ01000002.1"/>
</dbReference>
<dbReference type="InterPro" id="IPR036942">
    <property type="entry name" value="Beta-barrel_TonB_sf"/>
</dbReference>
<dbReference type="EMBL" id="BJYJ01000002">
    <property type="protein sequence ID" value="GEN74971.1"/>
    <property type="molecule type" value="Genomic_DNA"/>
</dbReference>
<evidence type="ECO:0000256" key="8">
    <source>
        <dbReference type="PROSITE-ProRule" id="PRU01360"/>
    </source>
</evidence>
<protein>
    <submittedName>
        <fullName evidence="13">SusC/RagA family TonB-linked outer membrane protein</fullName>
    </submittedName>
</protein>
<evidence type="ECO:0000256" key="5">
    <source>
        <dbReference type="ARBA" id="ARBA00023077"/>
    </source>
</evidence>
<dbReference type="Proteomes" id="UP000321863">
    <property type="component" value="Unassembled WGS sequence"/>
</dbReference>
<dbReference type="InterPro" id="IPR037066">
    <property type="entry name" value="Plug_dom_sf"/>
</dbReference>
<dbReference type="InterPro" id="IPR012910">
    <property type="entry name" value="Plug_dom"/>
</dbReference>
<keyword evidence="7 8" id="KW-0998">Cell outer membrane</keyword>
<dbReference type="GO" id="GO:0044718">
    <property type="term" value="P:siderophore transmembrane transport"/>
    <property type="evidence" value="ECO:0007669"/>
    <property type="project" value="TreeGrafter"/>
</dbReference>
<evidence type="ECO:0000256" key="3">
    <source>
        <dbReference type="ARBA" id="ARBA00022452"/>
    </source>
</evidence>
<gene>
    <name evidence="13" type="ORF">CHA01nite_07110</name>
</gene>
<reference evidence="13 14" key="1">
    <citation type="submission" date="2019-07" db="EMBL/GenBank/DDBJ databases">
        <title>Whole genome shotgun sequence of Chryseobacterium hagamense NBRC 105253.</title>
        <authorList>
            <person name="Hosoyama A."/>
            <person name="Uohara A."/>
            <person name="Ohji S."/>
            <person name="Ichikawa N."/>
        </authorList>
    </citation>
    <scope>NUCLEOTIDE SEQUENCE [LARGE SCALE GENOMIC DNA]</scope>
    <source>
        <strain evidence="13 14">NBRC 105253</strain>
    </source>
</reference>
<keyword evidence="4 8" id="KW-0812">Transmembrane</keyword>
<dbReference type="Pfam" id="PF07715">
    <property type="entry name" value="Plug"/>
    <property type="match status" value="1"/>
</dbReference>
<evidence type="ECO:0000256" key="10">
    <source>
        <dbReference type="SAM" id="SignalP"/>
    </source>
</evidence>
<keyword evidence="5 9" id="KW-0798">TonB box</keyword>
<keyword evidence="2 8" id="KW-0813">Transport</keyword>
<keyword evidence="14" id="KW-1185">Reference proteome</keyword>
<dbReference type="InterPro" id="IPR023997">
    <property type="entry name" value="TonB-dep_OMP_SusC/RagA_CS"/>
</dbReference>
<feature type="signal peptide" evidence="10">
    <location>
        <begin position="1"/>
        <end position="22"/>
    </location>
</feature>
<dbReference type="InterPro" id="IPR039426">
    <property type="entry name" value="TonB-dep_rcpt-like"/>
</dbReference>
<dbReference type="Gene3D" id="2.170.130.10">
    <property type="entry name" value="TonB-dependent receptor, plug domain"/>
    <property type="match status" value="1"/>
</dbReference>
<evidence type="ECO:0000313" key="13">
    <source>
        <dbReference type="EMBL" id="GEN74971.1"/>
    </source>
</evidence>
<dbReference type="OrthoDB" id="9768177at2"/>
<comment type="similarity">
    <text evidence="8 9">Belongs to the TonB-dependent receptor family.</text>
</comment>
<dbReference type="InterPro" id="IPR023996">
    <property type="entry name" value="TonB-dep_OMP_SusC/RagA"/>
</dbReference>
<comment type="caution">
    <text evidence="13">The sequence shown here is derived from an EMBL/GenBank/DDBJ whole genome shotgun (WGS) entry which is preliminary data.</text>
</comment>
<organism evidence="13 14">
    <name type="scientific">Chryseobacterium hagamense</name>
    <dbReference type="NCBI Taxonomy" id="395935"/>
    <lineage>
        <taxon>Bacteria</taxon>
        <taxon>Pseudomonadati</taxon>
        <taxon>Bacteroidota</taxon>
        <taxon>Flavobacteriia</taxon>
        <taxon>Flavobacteriales</taxon>
        <taxon>Weeksellaceae</taxon>
        <taxon>Chryseobacterium group</taxon>
        <taxon>Chryseobacterium</taxon>
    </lineage>
</organism>
<evidence type="ECO:0000259" key="11">
    <source>
        <dbReference type="Pfam" id="PF00593"/>
    </source>
</evidence>
<keyword evidence="3 8" id="KW-1134">Transmembrane beta strand</keyword>
<evidence type="ECO:0000256" key="2">
    <source>
        <dbReference type="ARBA" id="ARBA00022448"/>
    </source>
</evidence>
<sequence>MNVKLRVLSAGVMFFLGQAAFAQTGTKQDTLAKEKQIEEVVVTGYRTKKADEIIQAQSVISSKEFSEQQSTLSMTNMLQGKAPGVFVQANSGKPGDGGAIQIRGISGLSNSDPLVVIDGMYTSIAQYNALNPSDVESVTILKDAASTAQYGSRAASGVIVVTTKKGISGKPTYMFQTRFGFSRKVSDKELNFQMMDANQKLNWENSVADGVGIATRSQEEIALLSAQNHDWQKDVLQNSSEESYLFSASGGNKKDTYYYSLGYDHNSGIIRNLDGLKRYTARFNFESQVSDKFRIGVNTSLQYQIVENQRDLYNAQNPFRFMYGANPYDPIFNPDGSYNSTGAGFPFLEAVKTNPNFNKNLRLNGSIFGEYKITDYLKFRSTALGTYAQLKGWSSIFSGSTLSTILGYPTGWLSQGNNDLFNYTINNRLDFDKSFGSHNVSATVFHEFYNGRSNAMSSAKSGINNSLLDPYQLSNYATPLTSSGSRTVYTLNSFAGLLDYNYDKKYFVSASLRRDGSSRFGENNKNGTFWSVSGGWNIAKENFLANTKLSTFKLRASYGTVGNDAPIPDYVNLDYGSFGLYGAAPTTFVTVAGSPDLKWEVAKMQNYGFDFVYGNRLRGSFEYFITKRNDFLQSVTGSDVYGGYTFYKNVGDLENKGLEAELSYDIVKNNNFNWNLHGNITNVKNKLLSLKDNEQERITGAYGDSVLKVGEMPYIFKMVRYAGVNPDNGEALYYTNRATANAGETFYNLEGGKATNVYNSSDATNITDKSPFPKVFGGFGTSFSYKKFDVSAEFSYKYGGWALNYAELDRLDPAQYNTNKSTDAVNFWKNPGDTNVLPKPTDAGLYSTDQFLQKTDYIRFRSLSVGYTFDKTFFGDNSLINSFRVYVQGQNLYIWTKFKGDPEAAVGLSENTANYVPSSYYAYTYPIVKTFSIGFDLKF</sequence>